<dbReference type="AlphaFoldDB" id="A0A0F9PVN3"/>
<name>A0A0F9PVN3_9ZZZZ</name>
<reference evidence="1" key="1">
    <citation type="journal article" date="2015" name="Nature">
        <title>Complex archaea that bridge the gap between prokaryotes and eukaryotes.</title>
        <authorList>
            <person name="Spang A."/>
            <person name="Saw J.H."/>
            <person name="Jorgensen S.L."/>
            <person name="Zaremba-Niedzwiedzka K."/>
            <person name="Martijn J."/>
            <person name="Lind A.E."/>
            <person name="van Eijk R."/>
            <person name="Schleper C."/>
            <person name="Guy L."/>
            <person name="Ettema T.J."/>
        </authorList>
    </citation>
    <scope>NUCLEOTIDE SEQUENCE</scope>
</reference>
<sequence length="92" mass="9869">MQIGQTVYCLATTSCIATPGVHDWVVISGRVISFDEDTVCICKVRALVGSTAEIDFADRNTTFDTREAAEAVCQERNAVLQKEAAEKAKGGS</sequence>
<organism evidence="1">
    <name type="scientific">marine sediment metagenome</name>
    <dbReference type="NCBI Taxonomy" id="412755"/>
    <lineage>
        <taxon>unclassified sequences</taxon>
        <taxon>metagenomes</taxon>
        <taxon>ecological metagenomes</taxon>
    </lineage>
</organism>
<evidence type="ECO:0000313" key="1">
    <source>
        <dbReference type="EMBL" id="KKN28762.1"/>
    </source>
</evidence>
<proteinExistence type="predicted"/>
<protein>
    <submittedName>
        <fullName evidence="1">Uncharacterized protein</fullName>
    </submittedName>
</protein>
<dbReference type="EMBL" id="LAZR01002536">
    <property type="protein sequence ID" value="KKN28762.1"/>
    <property type="molecule type" value="Genomic_DNA"/>
</dbReference>
<gene>
    <name evidence="1" type="ORF">LCGC14_0850990</name>
</gene>
<accession>A0A0F9PVN3</accession>
<comment type="caution">
    <text evidence="1">The sequence shown here is derived from an EMBL/GenBank/DDBJ whole genome shotgun (WGS) entry which is preliminary data.</text>
</comment>